<sequence>MRRAAWALALLLLAARGGLGAPAPANCISLEGERSASWIDKDQVTRRFSLRFHIVQWEAYARITLQWDTSVDIEHVYEAASLGQPDPRSLVVELDAERHASHSFLVAGVGYEAMTERQSLSPRITCASADAGGVPPPAPPGAAACDLGAAFRVVSAWATGAAVALDFSAWDDGREVRLVFWGQHGLALLQPDGATLAAAADVGDDAVLTLTLGAACAEPSPPLRCVPSHADVRTVSFQLEPPPRHPPRILCLPSALPRPPPAPASTAALAPPLPLASSSLAGMAEGQPRTVRPDGNCALGGAASIARSRRLPAGRAEAAVVVQLGARDAAAAVVLVRARGAMLGVANVSGAAVLRPAADADGVLLPFAVEAGAYAFAFTLHGLEGIELVSMACERRAAPSLAPPPPPPPPPPPRGARQSEADRAAAAAEGVEEALAAALFALLGGAAAALCWRHRALVGGLCARPLVRAGMGADLSAGADNPNVGLFSAEEEGRSACEEARVKRQSARGAARGAAAAGRSGSFSMSEGEEHAAAKGRRGARLAASEQDAEKAELREQRMAQRSRAAKAARGMLPCGSSRKGAEGSKKTKPEKAPAVPGGSALTVEEAEEGSDDALASVRVRPLI</sequence>
<dbReference type="Proteomes" id="UP001515480">
    <property type="component" value="Unassembled WGS sequence"/>
</dbReference>
<feature type="compositionally biased region" description="Pro residues" evidence="1">
    <location>
        <begin position="401"/>
        <end position="414"/>
    </location>
</feature>
<dbReference type="InterPro" id="IPR051412">
    <property type="entry name" value="Formin_Homology_Diaphanous_sf"/>
</dbReference>
<evidence type="ECO:0000313" key="3">
    <source>
        <dbReference type="EMBL" id="KAL1522719.1"/>
    </source>
</evidence>
<dbReference type="GO" id="GO:0030041">
    <property type="term" value="P:actin filament polymerization"/>
    <property type="evidence" value="ECO:0007669"/>
    <property type="project" value="TreeGrafter"/>
</dbReference>
<name>A0AB34JL96_PRYPA</name>
<feature type="compositionally biased region" description="Basic and acidic residues" evidence="1">
    <location>
        <begin position="548"/>
        <end position="559"/>
    </location>
</feature>
<dbReference type="AlphaFoldDB" id="A0AB34JL96"/>
<feature type="region of interest" description="Disordered" evidence="1">
    <location>
        <begin position="506"/>
        <end position="624"/>
    </location>
</feature>
<comment type="caution">
    <text evidence="3">The sequence shown here is derived from an EMBL/GenBank/DDBJ whole genome shotgun (WGS) entry which is preliminary data.</text>
</comment>
<keyword evidence="4" id="KW-1185">Reference proteome</keyword>
<evidence type="ECO:0000256" key="2">
    <source>
        <dbReference type="SAM" id="SignalP"/>
    </source>
</evidence>
<feature type="chain" id="PRO_5044235466" description="Signal sequence receptor subunit delta" evidence="2">
    <location>
        <begin position="21"/>
        <end position="624"/>
    </location>
</feature>
<protein>
    <recommendedName>
        <fullName evidence="5">Signal sequence receptor subunit delta</fullName>
    </recommendedName>
</protein>
<feature type="compositionally biased region" description="Basic and acidic residues" evidence="1">
    <location>
        <begin position="580"/>
        <end position="592"/>
    </location>
</feature>
<dbReference type="SUPFAM" id="SSF101447">
    <property type="entry name" value="Formin homology 2 domain (FH2 domain)"/>
    <property type="match status" value="1"/>
</dbReference>
<dbReference type="EMBL" id="JBGBPQ010000006">
    <property type="protein sequence ID" value="KAL1522719.1"/>
    <property type="molecule type" value="Genomic_DNA"/>
</dbReference>
<evidence type="ECO:0000256" key="1">
    <source>
        <dbReference type="SAM" id="MobiDB-lite"/>
    </source>
</evidence>
<dbReference type="PANTHER" id="PTHR45691:SF6">
    <property type="entry name" value="PROTEIN DIAPHANOUS"/>
    <property type="match status" value="1"/>
</dbReference>
<reference evidence="3 4" key="1">
    <citation type="journal article" date="2024" name="Science">
        <title>Giant polyketide synthase enzymes in the biosynthesis of giant marine polyether toxins.</title>
        <authorList>
            <person name="Fallon T.R."/>
            <person name="Shende V.V."/>
            <person name="Wierzbicki I.H."/>
            <person name="Pendleton A.L."/>
            <person name="Watervoot N.F."/>
            <person name="Auber R.P."/>
            <person name="Gonzalez D.J."/>
            <person name="Wisecaver J.H."/>
            <person name="Moore B.S."/>
        </authorList>
    </citation>
    <scope>NUCLEOTIDE SEQUENCE [LARGE SCALE GENOMIC DNA]</scope>
    <source>
        <strain evidence="3 4">12B1</strain>
    </source>
</reference>
<evidence type="ECO:0000313" key="4">
    <source>
        <dbReference type="Proteomes" id="UP001515480"/>
    </source>
</evidence>
<keyword evidence="2" id="KW-0732">Signal</keyword>
<feature type="signal peptide" evidence="2">
    <location>
        <begin position="1"/>
        <end position="20"/>
    </location>
</feature>
<feature type="region of interest" description="Disordered" evidence="1">
    <location>
        <begin position="397"/>
        <end position="423"/>
    </location>
</feature>
<dbReference type="PANTHER" id="PTHR45691">
    <property type="entry name" value="PROTEIN DIAPHANOUS"/>
    <property type="match status" value="1"/>
</dbReference>
<accession>A0AB34JL96</accession>
<feature type="compositionally biased region" description="Low complexity" evidence="1">
    <location>
        <begin position="507"/>
        <end position="522"/>
    </location>
</feature>
<proteinExistence type="predicted"/>
<gene>
    <name evidence="3" type="ORF">AB1Y20_017694</name>
</gene>
<evidence type="ECO:0008006" key="5">
    <source>
        <dbReference type="Google" id="ProtNLM"/>
    </source>
</evidence>
<organism evidence="3 4">
    <name type="scientific">Prymnesium parvum</name>
    <name type="common">Toxic golden alga</name>
    <dbReference type="NCBI Taxonomy" id="97485"/>
    <lineage>
        <taxon>Eukaryota</taxon>
        <taxon>Haptista</taxon>
        <taxon>Haptophyta</taxon>
        <taxon>Prymnesiophyceae</taxon>
        <taxon>Prymnesiales</taxon>
        <taxon>Prymnesiaceae</taxon>
        <taxon>Prymnesium</taxon>
    </lineage>
</organism>
<dbReference type="GO" id="GO:0005884">
    <property type="term" value="C:actin filament"/>
    <property type="evidence" value="ECO:0007669"/>
    <property type="project" value="TreeGrafter"/>
</dbReference>